<dbReference type="RefSeq" id="WP_010917356.1">
    <property type="nucleotide sequence ID" value="NC_002689.2"/>
</dbReference>
<evidence type="ECO:0000256" key="1">
    <source>
        <dbReference type="ARBA" id="ARBA00022741"/>
    </source>
</evidence>
<evidence type="ECO:0000313" key="6">
    <source>
        <dbReference type="Proteomes" id="UP000001017"/>
    </source>
</evidence>
<dbReference type="KEGG" id="tvo:TVG1154372"/>
<name>Q979N8_THEVO</name>
<dbReference type="PANTHER" id="PTHR43637">
    <property type="entry name" value="UPF0273 PROTEIN TM_0370"/>
    <property type="match status" value="1"/>
</dbReference>
<dbReference type="InterPro" id="IPR046777">
    <property type="entry name" value="GvpD_bR2"/>
</dbReference>
<gene>
    <name evidence="5" type="ORF">TVG1154372</name>
</gene>
<dbReference type="Pfam" id="PF20440">
    <property type="entry name" value="GvpD_bR2"/>
    <property type="match status" value="1"/>
</dbReference>
<feature type="domain" description="GvpD P-loop" evidence="3">
    <location>
        <begin position="10"/>
        <end position="207"/>
    </location>
</feature>
<dbReference type="Proteomes" id="UP000001017">
    <property type="component" value="Chromosome"/>
</dbReference>
<proteinExistence type="predicted"/>
<accession>Q979N8</accession>
<evidence type="ECO:0000313" key="5">
    <source>
        <dbReference type="EMBL" id="BAB60264.1"/>
    </source>
</evidence>
<dbReference type="Pfam" id="PF07088">
    <property type="entry name" value="GvpD_P-loop"/>
    <property type="match status" value="1"/>
</dbReference>
<dbReference type="PaxDb" id="273116-14325360"/>
<dbReference type="HOGENOM" id="CLU_047518_0_0_2"/>
<dbReference type="GeneID" id="1441238"/>
<dbReference type="AlphaFoldDB" id="Q979N8"/>
<organism evidence="5 6">
    <name type="scientific">Thermoplasma volcanium (strain ATCC 51530 / DSM 4299 / JCM 9571 / NBRC 15438 / GSS1)</name>
    <dbReference type="NCBI Taxonomy" id="273116"/>
    <lineage>
        <taxon>Archaea</taxon>
        <taxon>Methanobacteriati</taxon>
        <taxon>Thermoplasmatota</taxon>
        <taxon>Thermoplasmata</taxon>
        <taxon>Thermoplasmatales</taxon>
        <taxon>Thermoplasmataceae</taxon>
        <taxon>Thermoplasma</taxon>
    </lineage>
</organism>
<dbReference type="InterPro" id="IPR027417">
    <property type="entry name" value="P-loop_NTPase"/>
</dbReference>
<evidence type="ECO:0008006" key="7">
    <source>
        <dbReference type="Google" id="ProtNLM"/>
    </source>
</evidence>
<keyword evidence="1" id="KW-0547">Nucleotide-binding</keyword>
<evidence type="ECO:0000259" key="3">
    <source>
        <dbReference type="Pfam" id="PF07088"/>
    </source>
</evidence>
<reference evidence="5 6" key="2">
    <citation type="journal article" date="2000" name="Proc. Natl. Acad. Sci. U.S.A.">
        <title>Archaeal adaptation to higher temperatures revealed by genomic sequence of Thermoplasma volcanium.</title>
        <authorList>
            <person name="Kawashima T."/>
            <person name="Amano N."/>
            <person name="Koike H."/>
            <person name="Makino S."/>
            <person name="Higuchi S."/>
            <person name="Kawashima-Ohya Y."/>
            <person name="Watanabe K."/>
            <person name="Yamazaki M."/>
            <person name="Kanehori K."/>
            <person name="Kawamoto T."/>
            <person name="Nunoshiba T."/>
            <person name="Yamamoto Y."/>
            <person name="Aramaki H."/>
            <person name="Makino K."/>
            <person name="Suzuki M."/>
        </authorList>
    </citation>
    <scope>NUCLEOTIDE SEQUENCE [LARGE SCALE GENOMIC DNA]</scope>
    <source>
        <strain evidence="6">ATCC 51530 / DSM 4299 / JCM 9571 / NBRC 15438 / GSS1</strain>
    </source>
</reference>
<dbReference type="InterPro" id="IPR009788">
    <property type="entry name" value="GvpD_P-loop"/>
</dbReference>
<dbReference type="EMBL" id="BA000011">
    <property type="protein sequence ID" value="BAB60264.1"/>
    <property type="molecule type" value="Genomic_DNA"/>
</dbReference>
<evidence type="ECO:0000256" key="2">
    <source>
        <dbReference type="ARBA" id="ARBA00022840"/>
    </source>
</evidence>
<dbReference type="SUPFAM" id="SSF52540">
    <property type="entry name" value="P-loop containing nucleoside triphosphate hydrolases"/>
    <property type="match status" value="1"/>
</dbReference>
<keyword evidence="2" id="KW-0067">ATP-binding</keyword>
<dbReference type="Gene3D" id="3.40.50.300">
    <property type="entry name" value="P-loop containing nucleotide triphosphate hydrolases"/>
    <property type="match status" value="1"/>
</dbReference>
<dbReference type="eggNOG" id="arCOG01178">
    <property type="taxonomic scope" value="Archaea"/>
</dbReference>
<sequence>METDPIMYAFERFFDQKFGKSLVIKGRPGSGKTTFTLDFLNAVRDHHPVYYISSRSSDASILETYPWIKNEYEIKGSVEKVKTSALRNFEKMVEEGKFGDALRDGLIVETSKIVPIIQALYEFVDNHFGESPIIALDSIDALAEEYDIPEDYLFLMLKNDLVEGSGAHLITILEARQNERLEYFADGVVTLDYNVKNDMLVRSLTLEKMRGISVGPSPTYMFSLADGRFRSVTRNTLVFPEKRIELDPGNDESMEFQVSMGDREYGKITAEGTDSIPGGSIVLLHVKDRSPAINDFINLFKTNLIINNIVHGRGVIDMTASGYETYTVLLKALGGKYLNNYITASKSDLINPYVISLKGERIKDDLNREIIEGKLAQSKGPYVYFFSSDYLFLVYGFNFLNQIVEVVDDIRTSGVIFFVADDDTYSKMFTASHLSLDLFSVNGYAAVSSNKTSSFLVQLVRDQNQWPKIKFVEIE</sequence>
<protein>
    <recommendedName>
        <fullName evidence="7">AAA+ ATPase domain-containing protein</fullName>
    </recommendedName>
</protein>
<reference evidence="5 6" key="1">
    <citation type="journal article" date="1999" name="Proc. Jpn. Acad.">
        <title>Determination of the complete genomic DNA sequence of Thermoplasma volvanium GSS1.</title>
        <authorList>
            <person name="Kawashima T."/>
            <person name="Yamamoto Y."/>
            <person name="Aramaki H."/>
            <person name="Nunoshiba T."/>
            <person name="Kawamoto T."/>
            <person name="Watanabe K."/>
            <person name="Yamazaki M."/>
            <person name="Kanehori K."/>
            <person name="Amano N."/>
            <person name="Ohya Y."/>
            <person name="Makino K."/>
            <person name="Suzuki M."/>
        </authorList>
    </citation>
    <scope>NUCLEOTIDE SEQUENCE [LARGE SCALE GENOMIC DNA]</scope>
    <source>
        <strain evidence="6">ATCC 51530 / DSM 4299 / JCM 9571 / NBRC 15438 / GSS1</strain>
    </source>
</reference>
<keyword evidence="6" id="KW-1185">Reference proteome</keyword>
<evidence type="ECO:0000259" key="4">
    <source>
        <dbReference type="Pfam" id="PF20440"/>
    </source>
</evidence>
<dbReference type="PANTHER" id="PTHR43637:SF2">
    <property type="entry name" value="PROTEIN GVPD 1"/>
    <property type="match status" value="1"/>
</dbReference>
<feature type="domain" description="GvpD basic region 2" evidence="4">
    <location>
        <begin position="247"/>
        <end position="475"/>
    </location>
</feature>
<dbReference type="GO" id="GO:0005524">
    <property type="term" value="F:ATP binding"/>
    <property type="evidence" value="ECO:0007669"/>
    <property type="project" value="UniProtKB-KW"/>
</dbReference>
<dbReference type="OrthoDB" id="49590at2157"/>